<dbReference type="SUPFAM" id="SSF56219">
    <property type="entry name" value="DNase I-like"/>
    <property type="match status" value="1"/>
</dbReference>
<feature type="chain" id="PRO_5032337703" description="Endonuclease/exonuclease/phosphatase domain-containing protein" evidence="1">
    <location>
        <begin position="21"/>
        <end position="489"/>
    </location>
</feature>
<dbReference type="Proteomes" id="UP000597762">
    <property type="component" value="Unassembled WGS sequence"/>
</dbReference>
<name>A0A812DDH2_ACAPH</name>
<feature type="signal peptide" evidence="1">
    <location>
        <begin position="1"/>
        <end position="20"/>
    </location>
</feature>
<dbReference type="GO" id="GO:0003824">
    <property type="term" value="F:catalytic activity"/>
    <property type="evidence" value="ECO:0007669"/>
    <property type="project" value="InterPro"/>
</dbReference>
<proteinExistence type="predicted"/>
<evidence type="ECO:0000259" key="2">
    <source>
        <dbReference type="Pfam" id="PF03372"/>
    </source>
</evidence>
<dbReference type="AlphaFoldDB" id="A0A812DDH2"/>
<accession>A0A812DDH2</accession>
<dbReference type="Gene3D" id="3.60.10.10">
    <property type="entry name" value="Endonuclease/exonuclease/phosphatase"/>
    <property type="match status" value="1"/>
</dbReference>
<gene>
    <name evidence="3" type="ORF">SPHA_50366</name>
</gene>
<dbReference type="OrthoDB" id="6242194at2759"/>
<dbReference type="Pfam" id="PF03372">
    <property type="entry name" value="Exo_endo_phos"/>
    <property type="match status" value="1"/>
</dbReference>
<keyword evidence="4" id="KW-1185">Reference proteome</keyword>
<dbReference type="EMBL" id="CAHIKZ030002955">
    <property type="protein sequence ID" value="CAE1294406.1"/>
    <property type="molecule type" value="Genomic_DNA"/>
</dbReference>
<evidence type="ECO:0000256" key="1">
    <source>
        <dbReference type="SAM" id="SignalP"/>
    </source>
</evidence>
<evidence type="ECO:0000313" key="4">
    <source>
        <dbReference type="Proteomes" id="UP000597762"/>
    </source>
</evidence>
<comment type="caution">
    <text evidence="3">The sequence shown here is derived from an EMBL/GenBank/DDBJ whole genome shotgun (WGS) entry which is preliminary data.</text>
</comment>
<dbReference type="InterPro" id="IPR005135">
    <property type="entry name" value="Endo/exonuclease/phosphatase"/>
</dbReference>
<organism evidence="3 4">
    <name type="scientific">Acanthosepion pharaonis</name>
    <name type="common">Pharaoh cuttlefish</name>
    <name type="synonym">Sepia pharaonis</name>
    <dbReference type="NCBI Taxonomy" id="158019"/>
    <lineage>
        <taxon>Eukaryota</taxon>
        <taxon>Metazoa</taxon>
        <taxon>Spiralia</taxon>
        <taxon>Lophotrochozoa</taxon>
        <taxon>Mollusca</taxon>
        <taxon>Cephalopoda</taxon>
        <taxon>Coleoidea</taxon>
        <taxon>Decapodiformes</taxon>
        <taxon>Sepiida</taxon>
        <taxon>Sepiina</taxon>
        <taxon>Sepiidae</taxon>
        <taxon>Acanthosepion</taxon>
    </lineage>
</organism>
<reference evidence="3" key="1">
    <citation type="submission" date="2021-01" db="EMBL/GenBank/DDBJ databases">
        <authorList>
            <person name="Li R."/>
            <person name="Bekaert M."/>
        </authorList>
    </citation>
    <scope>NUCLEOTIDE SEQUENCE</scope>
    <source>
        <strain evidence="3">Farmed</strain>
    </source>
</reference>
<keyword evidence="1" id="KW-0732">Signal</keyword>
<dbReference type="InterPro" id="IPR036691">
    <property type="entry name" value="Endo/exonu/phosph_ase_sf"/>
</dbReference>
<evidence type="ECO:0000313" key="3">
    <source>
        <dbReference type="EMBL" id="CAE1294406.1"/>
    </source>
</evidence>
<protein>
    <recommendedName>
        <fullName evidence="2">Endonuclease/exonuclease/phosphatase domain-containing protein</fullName>
    </recommendedName>
</protein>
<sequence length="489" mass="55560">MLATGILSFLFLFFSFLSFADFHLHHHHPSPVAIAPRATWAGLERWKPSARDCTQAVGQKRSLSGDIVVTPEFGSWTRDWTGLLRTTAAYPTWKDVANTTRPERCTALVCKELARFNIDVAALSETRLPEEGNTREAGTGYTIFRKWKAPEEPHIHGVGFAIRSQLVQQHNLAPTAISERLMTVRLPIMRGRHITLISVYAPTLNSPDEDKAAFYTQLDHTIQRATANDKLIVLGEFNARVGMDHHLWEGVIGHHEKPANATLQTHRSSLCGAPLDHPQRRHDPCSGESIGYSIKKRQQWFDESYGLISPVIETKHQTRLTRENQPTATNKRAHKQTVANCQRGIREAQNTWWQRKAAERQSYDDQRDLRIGGLKDVDGATTITESEGILARGRSHFESLHNAQVNTRDNLLRMTPQHSVRHWMALPPDIHDFNKTLKRMRPGKAPDPDNIPLDLLTHSGPEMRNCLMLLILKIWETKTLLRDFRDATV</sequence>
<feature type="domain" description="Endonuclease/exonuclease/phosphatase" evidence="2">
    <location>
        <begin position="100"/>
        <end position="277"/>
    </location>
</feature>